<reference evidence="2 3" key="1">
    <citation type="submission" date="2019-12" db="EMBL/GenBank/DDBJ databases">
        <authorList>
            <person name="Floudas D."/>
            <person name="Bentzer J."/>
            <person name="Ahren D."/>
            <person name="Johansson T."/>
            <person name="Persson P."/>
            <person name="Tunlid A."/>
        </authorList>
    </citation>
    <scope>NUCLEOTIDE SEQUENCE [LARGE SCALE GENOMIC DNA]</scope>
    <source>
        <strain evidence="2 3">CBS 102.39</strain>
    </source>
</reference>
<proteinExistence type="predicted"/>
<gene>
    <name evidence="2" type="ORF">D9613_010147</name>
</gene>
<keyword evidence="3" id="KW-1185">Reference proteome</keyword>
<protein>
    <submittedName>
        <fullName evidence="2">Uncharacterized protein</fullName>
    </submittedName>
</protein>
<evidence type="ECO:0000313" key="3">
    <source>
        <dbReference type="Proteomes" id="UP000521872"/>
    </source>
</evidence>
<feature type="compositionally biased region" description="Polar residues" evidence="1">
    <location>
        <begin position="1"/>
        <end position="17"/>
    </location>
</feature>
<sequence>MSSNTTQSKIGSGTNSPPLEATGADKPMGASSVDGSVNAGHKSDQEQRGEYFHDAKSQTSSGDKESHAQKMGQSMAAKMEEAH</sequence>
<feature type="region of interest" description="Disordered" evidence="1">
    <location>
        <begin position="1"/>
        <end position="83"/>
    </location>
</feature>
<accession>A0A8H4VQU5</accession>
<evidence type="ECO:0000256" key="1">
    <source>
        <dbReference type="SAM" id="MobiDB-lite"/>
    </source>
</evidence>
<dbReference type="AlphaFoldDB" id="A0A8H4VQU5"/>
<evidence type="ECO:0000313" key="2">
    <source>
        <dbReference type="EMBL" id="KAF4618702.1"/>
    </source>
</evidence>
<feature type="compositionally biased region" description="Basic and acidic residues" evidence="1">
    <location>
        <begin position="41"/>
        <end position="68"/>
    </location>
</feature>
<dbReference type="EMBL" id="JAACJL010000017">
    <property type="protein sequence ID" value="KAF4618702.1"/>
    <property type="molecule type" value="Genomic_DNA"/>
</dbReference>
<name>A0A8H4VQU5_9AGAR</name>
<dbReference type="Proteomes" id="UP000521872">
    <property type="component" value="Unassembled WGS sequence"/>
</dbReference>
<organism evidence="2 3">
    <name type="scientific">Agrocybe pediades</name>
    <dbReference type="NCBI Taxonomy" id="84607"/>
    <lineage>
        <taxon>Eukaryota</taxon>
        <taxon>Fungi</taxon>
        <taxon>Dikarya</taxon>
        <taxon>Basidiomycota</taxon>
        <taxon>Agaricomycotina</taxon>
        <taxon>Agaricomycetes</taxon>
        <taxon>Agaricomycetidae</taxon>
        <taxon>Agaricales</taxon>
        <taxon>Agaricineae</taxon>
        <taxon>Strophariaceae</taxon>
        <taxon>Agrocybe</taxon>
    </lineage>
</organism>
<comment type="caution">
    <text evidence="2">The sequence shown here is derived from an EMBL/GenBank/DDBJ whole genome shotgun (WGS) entry which is preliminary data.</text>
</comment>
<dbReference type="OrthoDB" id="3143642at2759"/>